<keyword evidence="2" id="KW-1185">Reference proteome</keyword>
<organism evidence="1 2">
    <name type="scientific">[Candida] jaroonii</name>
    <dbReference type="NCBI Taxonomy" id="467808"/>
    <lineage>
        <taxon>Eukaryota</taxon>
        <taxon>Fungi</taxon>
        <taxon>Dikarya</taxon>
        <taxon>Ascomycota</taxon>
        <taxon>Saccharomycotina</taxon>
        <taxon>Pichiomycetes</taxon>
        <taxon>Debaryomycetaceae</taxon>
        <taxon>Yamadazyma</taxon>
    </lineage>
</organism>
<sequence>MSDEIPLTPVITRTKMTAKMSTPKSAKKRTILTKHFEESYIEEDDETYVYNETMEVDIEEEDNEDFELNSDEDISENSTEVGSVIEDKVDEPVPPQSSVRAFLVKHEIIRKVFHSSIGLITLWLYTLGVKKDQLVVPLGLLFLGVFTNDYIRLHNPSINKIVVEKMWFIIRESEINSYNGILSYLAGLFIVFSILPKDMAVMSVLLLSWADTAASTFGRKFGKYTFQISHGKSFAGALASFFTGIFSSYLLYGYFIPQFNHVNGPQDIFWKPETSKLDLHVYSILCGLIASISEFINLFNLDDNFTIPVLSGFFLYGLVSYFQV</sequence>
<reference evidence="1" key="1">
    <citation type="submission" date="2022-06" db="EMBL/GenBank/DDBJ databases">
        <authorList>
            <person name="Legras J.-L."/>
            <person name="Devillers H."/>
            <person name="Grondin C."/>
        </authorList>
    </citation>
    <scope>NUCLEOTIDE SEQUENCE</scope>
    <source>
        <strain evidence="1">CLIB 1444</strain>
    </source>
</reference>
<evidence type="ECO:0000313" key="1">
    <source>
        <dbReference type="EMBL" id="CAH6720661.1"/>
    </source>
</evidence>
<protein>
    <submittedName>
        <fullName evidence="1">CTP-dependent diacylglycerol kinase 1</fullName>
    </submittedName>
</protein>
<dbReference type="EMBL" id="CALSDN010000004">
    <property type="protein sequence ID" value="CAH6720661.1"/>
    <property type="molecule type" value="Genomic_DNA"/>
</dbReference>
<evidence type="ECO:0000313" key="2">
    <source>
        <dbReference type="Proteomes" id="UP001152531"/>
    </source>
</evidence>
<dbReference type="Proteomes" id="UP001152531">
    <property type="component" value="Unassembled WGS sequence"/>
</dbReference>
<accession>A0ACA9Y6N7</accession>
<comment type="caution">
    <text evidence="1">The sequence shown here is derived from an EMBL/GenBank/DDBJ whole genome shotgun (WGS) entry which is preliminary data.</text>
</comment>
<keyword evidence="1" id="KW-0418">Kinase</keyword>
<name>A0ACA9Y6N7_9ASCO</name>
<gene>
    <name evidence="1" type="ORF">CLIB1444_04S05094</name>
</gene>
<keyword evidence="1" id="KW-0808">Transferase</keyword>
<proteinExistence type="predicted"/>